<dbReference type="Gene3D" id="1.25.40.10">
    <property type="entry name" value="Tetratricopeptide repeat domain"/>
    <property type="match status" value="1"/>
</dbReference>
<keyword evidence="2" id="KW-0732">Signal</keyword>
<proteinExistence type="predicted"/>
<dbReference type="InterPro" id="IPR011990">
    <property type="entry name" value="TPR-like_helical_dom_sf"/>
</dbReference>
<sequence length="391" mass="43433">MKRTLLLSLLILLAAGTVWAQNPADDAYIKAMTVQDNCEKVKLLKEFINQYAGKGSQYENYAYAYLCLIPCPSKSLQESLNYGEKALAAGGLDTDVKVSLMIFLANNYVSQGQNLDKAKNYANQLMDIGKAEKAKEGANPDKWNKIIAAGYYILGSAAEKSKDTAAAVEAYLNAYSMSKDKSIMASVRKMGKAYLDAKNYAEAEKVYRAIYNQTKDPNDAIALGQLLNRAGKNDEALALLKEAYGKKKTGEVAFSIAVILANKAKTDPSVVNEAVRYSLEAAFLPNPNSEQALKMAEGMFFTMNKDLKYNETVLAIQNKVKELEELTKIFNERFGGKSEDELTDKDKKKMQEFQADIDAVQAEIDKLKKQQEAAITKFNQLMEETKRRLGK</sequence>
<dbReference type="AlphaFoldDB" id="A0A3E2BQL4"/>
<organism evidence="3 4">
    <name type="scientific">Candidatus Saccharicenans subterraneus</name>
    <dbReference type="NCBI Taxonomy" id="2508984"/>
    <lineage>
        <taxon>Bacteria</taxon>
        <taxon>Candidatus Aminicenantota</taxon>
        <taxon>Candidatus Aminicenantia</taxon>
        <taxon>Candidatus Aminicenantales</taxon>
        <taxon>Candidatus Saccharicenantaceae</taxon>
        <taxon>Candidatus Saccharicenans</taxon>
    </lineage>
</organism>
<feature type="chain" id="PRO_5017821005" evidence="2">
    <location>
        <begin position="21"/>
        <end position="391"/>
    </location>
</feature>
<feature type="signal peptide" evidence="2">
    <location>
        <begin position="1"/>
        <end position="20"/>
    </location>
</feature>
<gene>
    <name evidence="3" type="ORF">OP8BY_0933</name>
</gene>
<dbReference type="SUPFAM" id="SSF48452">
    <property type="entry name" value="TPR-like"/>
    <property type="match status" value="1"/>
</dbReference>
<dbReference type="Proteomes" id="UP000257323">
    <property type="component" value="Unassembled WGS sequence"/>
</dbReference>
<evidence type="ECO:0000313" key="3">
    <source>
        <dbReference type="EMBL" id="RFT16991.1"/>
    </source>
</evidence>
<name>A0A3E2BQL4_9BACT</name>
<dbReference type="EMBL" id="QUAH01000001">
    <property type="protein sequence ID" value="RFT16991.1"/>
    <property type="molecule type" value="Genomic_DNA"/>
</dbReference>
<evidence type="ECO:0000256" key="2">
    <source>
        <dbReference type="SAM" id="SignalP"/>
    </source>
</evidence>
<reference evidence="3 4" key="1">
    <citation type="submission" date="2018-08" db="EMBL/GenBank/DDBJ databases">
        <title>Genome analysis of the thermophilic bacterium of the candidate phylum Aminicenantes from deep subsurface aquifer revealed its physiology and ecological role.</title>
        <authorList>
            <person name="Kadnikov V.V."/>
            <person name="Mardanov A.V."/>
            <person name="Beletsky A.V."/>
            <person name="Karnachuk O.V."/>
            <person name="Ravin N.V."/>
        </authorList>
    </citation>
    <scope>NUCLEOTIDE SEQUENCE [LARGE SCALE GENOMIC DNA]</scope>
    <source>
        <strain evidence="3">BY38</strain>
    </source>
</reference>
<keyword evidence="1" id="KW-0175">Coiled coil</keyword>
<evidence type="ECO:0000256" key="1">
    <source>
        <dbReference type="SAM" id="Coils"/>
    </source>
</evidence>
<protein>
    <submittedName>
        <fullName evidence="3">Uncharacterized protein</fullName>
    </submittedName>
</protein>
<accession>A0A3E2BQL4</accession>
<feature type="coiled-coil region" evidence="1">
    <location>
        <begin position="350"/>
        <end position="388"/>
    </location>
</feature>
<comment type="caution">
    <text evidence="3">The sequence shown here is derived from an EMBL/GenBank/DDBJ whole genome shotgun (WGS) entry which is preliminary data.</text>
</comment>
<evidence type="ECO:0000313" key="4">
    <source>
        <dbReference type="Proteomes" id="UP000257323"/>
    </source>
</evidence>